<reference evidence="1" key="1">
    <citation type="journal article" date="2014" name="Front. Microbiol.">
        <title>High frequency of phylogenetically diverse reductive dehalogenase-homologous genes in deep subseafloor sedimentary metagenomes.</title>
        <authorList>
            <person name="Kawai M."/>
            <person name="Futagami T."/>
            <person name="Toyoda A."/>
            <person name="Takaki Y."/>
            <person name="Nishi S."/>
            <person name="Hori S."/>
            <person name="Arai W."/>
            <person name="Tsubouchi T."/>
            <person name="Morono Y."/>
            <person name="Uchiyama I."/>
            <person name="Ito T."/>
            <person name="Fujiyama A."/>
            <person name="Inagaki F."/>
            <person name="Takami H."/>
        </authorList>
    </citation>
    <scope>NUCLEOTIDE SEQUENCE</scope>
    <source>
        <strain evidence="1">Expedition CK06-06</strain>
    </source>
</reference>
<feature type="non-terminal residue" evidence="1">
    <location>
        <position position="1"/>
    </location>
</feature>
<proteinExistence type="predicted"/>
<organism evidence="1">
    <name type="scientific">marine sediment metagenome</name>
    <dbReference type="NCBI Taxonomy" id="412755"/>
    <lineage>
        <taxon>unclassified sequences</taxon>
        <taxon>metagenomes</taxon>
        <taxon>ecological metagenomes</taxon>
    </lineage>
</organism>
<name>X1LTD0_9ZZZZ</name>
<accession>X1LTD0</accession>
<protein>
    <submittedName>
        <fullName evidence="1">Uncharacterized protein</fullName>
    </submittedName>
</protein>
<dbReference type="EMBL" id="BARU01047211">
    <property type="protein sequence ID" value="GAH97393.1"/>
    <property type="molecule type" value="Genomic_DNA"/>
</dbReference>
<sequence length="35" mass="4155">IFMGMTEIRDTIHEIRIKLLSSISFAKYYSLFTND</sequence>
<gene>
    <name evidence="1" type="ORF">S03H2_70847</name>
</gene>
<comment type="caution">
    <text evidence="1">The sequence shown here is derived from an EMBL/GenBank/DDBJ whole genome shotgun (WGS) entry which is preliminary data.</text>
</comment>
<dbReference type="AlphaFoldDB" id="X1LTD0"/>
<evidence type="ECO:0000313" key="1">
    <source>
        <dbReference type="EMBL" id="GAH97393.1"/>
    </source>
</evidence>